<protein>
    <recommendedName>
        <fullName evidence="1">Kazal-like domain-containing protein</fullName>
    </recommendedName>
</protein>
<name>A0A8J2KT42_9HEXA</name>
<dbReference type="OrthoDB" id="126772at2759"/>
<sequence>SAVSSTISSHYLAGKLKGGKGPCQSCYKATQLPPLPVCGSDGQSYYNPVSFACAQNCIENLVLVHHGRCKT</sequence>
<dbReference type="Proteomes" id="UP000708208">
    <property type="component" value="Unassembled WGS sequence"/>
</dbReference>
<comment type="caution">
    <text evidence="2">The sequence shown here is derived from an EMBL/GenBank/DDBJ whole genome shotgun (WGS) entry which is preliminary data.</text>
</comment>
<keyword evidence="3" id="KW-1185">Reference proteome</keyword>
<feature type="non-terminal residue" evidence="2">
    <location>
        <position position="1"/>
    </location>
</feature>
<evidence type="ECO:0000259" key="1">
    <source>
        <dbReference type="PROSITE" id="PS51465"/>
    </source>
</evidence>
<gene>
    <name evidence="2" type="ORF">AFUS01_LOCUS29042</name>
</gene>
<dbReference type="Pfam" id="PF07648">
    <property type="entry name" value="Kazal_2"/>
    <property type="match status" value="1"/>
</dbReference>
<dbReference type="InterPro" id="IPR002350">
    <property type="entry name" value="Kazal_dom"/>
</dbReference>
<dbReference type="EMBL" id="CAJVCH010423418">
    <property type="protein sequence ID" value="CAG7818544.1"/>
    <property type="molecule type" value="Genomic_DNA"/>
</dbReference>
<accession>A0A8J2KT42</accession>
<feature type="domain" description="Kazal-like" evidence="1">
    <location>
        <begin position="17"/>
        <end position="71"/>
    </location>
</feature>
<organism evidence="2 3">
    <name type="scientific">Allacma fusca</name>
    <dbReference type="NCBI Taxonomy" id="39272"/>
    <lineage>
        <taxon>Eukaryota</taxon>
        <taxon>Metazoa</taxon>
        <taxon>Ecdysozoa</taxon>
        <taxon>Arthropoda</taxon>
        <taxon>Hexapoda</taxon>
        <taxon>Collembola</taxon>
        <taxon>Symphypleona</taxon>
        <taxon>Sminthuridae</taxon>
        <taxon>Allacma</taxon>
    </lineage>
</organism>
<proteinExistence type="predicted"/>
<reference evidence="2" key="1">
    <citation type="submission" date="2021-06" db="EMBL/GenBank/DDBJ databases">
        <authorList>
            <person name="Hodson N. C."/>
            <person name="Mongue J. A."/>
            <person name="Jaron S. K."/>
        </authorList>
    </citation>
    <scope>NUCLEOTIDE SEQUENCE</scope>
</reference>
<dbReference type="PROSITE" id="PS51465">
    <property type="entry name" value="KAZAL_2"/>
    <property type="match status" value="1"/>
</dbReference>
<evidence type="ECO:0000313" key="3">
    <source>
        <dbReference type="Proteomes" id="UP000708208"/>
    </source>
</evidence>
<evidence type="ECO:0000313" key="2">
    <source>
        <dbReference type="EMBL" id="CAG7818544.1"/>
    </source>
</evidence>
<dbReference type="AlphaFoldDB" id="A0A8J2KT42"/>
<dbReference type="CDD" id="cd00104">
    <property type="entry name" value="KAZAL_FS"/>
    <property type="match status" value="1"/>
</dbReference>